<proteinExistence type="predicted"/>
<organism evidence="1 2">
    <name type="scientific">Peronosclerospora sorghi</name>
    <dbReference type="NCBI Taxonomy" id="230839"/>
    <lineage>
        <taxon>Eukaryota</taxon>
        <taxon>Sar</taxon>
        <taxon>Stramenopiles</taxon>
        <taxon>Oomycota</taxon>
        <taxon>Peronosporomycetes</taxon>
        <taxon>Peronosporales</taxon>
        <taxon>Peronosporaceae</taxon>
        <taxon>Peronosclerospora</taxon>
    </lineage>
</organism>
<keyword evidence="2" id="KW-1185">Reference proteome</keyword>
<evidence type="ECO:0000313" key="2">
    <source>
        <dbReference type="Proteomes" id="UP001163321"/>
    </source>
</evidence>
<protein>
    <submittedName>
        <fullName evidence="1">Uncharacterized protein</fullName>
    </submittedName>
</protein>
<reference evidence="1 2" key="1">
    <citation type="journal article" date="2022" name="bioRxiv">
        <title>The genome of the oomycete Peronosclerospora sorghi, a cosmopolitan pathogen of maize and sorghum, is inflated with dispersed pseudogenes.</title>
        <authorList>
            <person name="Fletcher K."/>
            <person name="Martin F."/>
            <person name="Isakeit T."/>
            <person name="Cavanaugh K."/>
            <person name="Magill C."/>
            <person name="Michelmore R."/>
        </authorList>
    </citation>
    <scope>NUCLEOTIDE SEQUENCE [LARGE SCALE GENOMIC DNA]</scope>
    <source>
        <strain evidence="1">P6</strain>
    </source>
</reference>
<dbReference type="Proteomes" id="UP001163321">
    <property type="component" value="Chromosome 4"/>
</dbReference>
<comment type="caution">
    <text evidence="1">The sequence shown here is derived from an EMBL/GenBank/DDBJ whole genome shotgun (WGS) entry which is preliminary data.</text>
</comment>
<sequence>MDLLERGGTYVCRKLLGGHEKRKLDTRHDASDSEDEGTDVMPRSQLKQVERHQCPNQLYAPRTSNYIGIDAWIPNFGGFQMTVEESTTPSLERQMIWRNWVRMGIASFL</sequence>
<evidence type="ECO:0000313" key="1">
    <source>
        <dbReference type="EMBL" id="KAI9913242.1"/>
    </source>
</evidence>
<accession>A0ACC0W466</accession>
<dbReference type="EMBL" id="CM047583">
    <property type="protein sequence ID" value="KAI9913242.1"/>
    <property type="molecule type" value="Genomic_DNA"/>
</dbReference>
<gene>
    <name evidence="1" type="ORF">PsorP6_005846</name>
</gene>
<name>A0ACC0W466_9STRA</name>